<dbReference type="AlphaFoldDB" id="B0CXM1"/>
<dbReference type="KEGG" id="lbc:LACBIDRAFT_323438"/>
<accession>B0CXM1</accession>
<dbReference type="GeneID" id="6072519"/>
<dbReference type="InParanoid" id="B0CXM1"/>
<organism evidence="3">
    <name type="scientific">Laccaria bicolor (strain S238N-H82 / ATCC MYA-4686)</name>
    <name type="common">Bicoloured deceiver</name>
    <name type="synonym">Laccaria laccata var. bicolor</name>
    <dbReference type="NCBI Taxonomy" id="486041"/>
    <lineage>
        <taxon>Eukaryota</taxon>
        <taxon>Fungi</taxon>
        <taxon>Dikarya</taxon>
        <taxon>Basidiomycota</taxon>
        <taxon>Agaricomycotina</taxon>
        <taxon>Agaricomycetes</taxon>
        <taxon>Agaricomycetidae</taxon>
        <taxon>Agaricales</taxon>
        <taxon>Agaricineae</taxon>
        <taxon>Hydnangiaceae</taxon>
        <taxon>Laccaria</taxon>
    </lineage>
</organism>
<evidence type="ECO:0000313" key="3">
    <source>
        <dbReference type="Proteomes" id="UP000001194"/>
    </source>
</evidence>
<dbReference type="EMBL" id="DS547094">
    <property type="protein sequence ID" value="EDR12745.1"/>
    <property type="molecule type" value="Genomic_DNA"/>
</dbReference>
<gene>
    <name evidence="2" type="ORF">LACBIDRAFT_323438</name>
</gene>
<dbReference type="HOGENOM" id="CLU_033651_0_0_1"/>
<name>B0CXM1_LACBS</name>
<keyword evidence="3" id="KW-1185">Reference proteome</keyword>
<protein>
    <submittedName>
        <fullName evidence="2">Predicted protein</fullName>
    </submittedName>
</protein>
<dbReference type="OrthoDB" id="2995174at2759"/>
<evidence type="ECO:0000313" key="2">
    <source>
        <dbReference type="EMBL" id="EDR12745.1"/>
    </source>
</evidence>
<dbReference type="RefSeq" id="XP_001877009.1">
    <property type="nucleotide sequence ID" value="XM_001876974.1"/>
</dbReference>
<feature type="region of interest" description="Disordered" evidence="1">
    <location>
        <begin position="1"/>
        <end position="39"/>
    </location>
</feature>
<dbReference type="Proteomes" id="UP000001194">
    <property type="component" value="Unassembled WGS sequence"/>
</dbReference>
<reference evidence="2 3" key="1">
    <citation type="journal article" date="2008" name="Nature">
        <title>The genome of Laccaria bicolor provides insights into mycorrhizal symbiosis.</title>
        <authorList>
            <person name="Martin F."/>
            <person name="Aerts A."/>
            <person name="Ahren D."/>
            <person name="Brun A."/>
            <person name="Danchin E.G.J."/>
            <person name="Duchaussoy F."/>
            <person name="Gibon J."/>
            <person name="Kohler A."/>
            <person name="Lindquist E."/>
            <person name="Pereda V."/>
            <person name="Salamov A."/>
            <person name="Shapiro H.J."/>
            <person name="Wuyts J."/>
            <person name="Blaudez D."/>
            <person name="Buee M."/>
            <person name="Brokstein P."/>
            <person name="Canbaeck B."/>
            <person name="Cohen D."/>
            <person name="Courty P.E."/>
            <person name="Coutinho P.M."/>
            <person name="Delaruelle C."/>
            <person name="Detter J.C."/>
            <person name="Deveau A."/>
            <person name="DiFazio S."/>
            <person name="Duplessis S."/>
            <person name="Fraissinet-Tachet L."/>
            <person name="Lucic E."/>
            <person name="Frey-Klett P."/>
            <person name="Fourrey C."/>
            <person name="Feussner I."/>
            <person name="Gay G."/>
            <person name="Grimwood J."/>
            <person name="Hoegger P.J."/>
            <person name="Jain P."/>
            <person name="Kilaru S."/>
            <person name="Labbe J."/>
            <person name="Lin Y.C."/>
            <person name="Legue V."/>
            <person name="Le Tacon F."/>
            <person name="Marmeisse R."/>
            <person name="Melayah D."/>
            <person name="Montanini B."/>
            <person name="Muratet M."/>
            <person name="Nehls U."/>
            <person name="Niculita-Hirzel H."/>
            <person name="Oudot-Le Secq M.P."/>
            <person name="Peter M."/>
            <person name="Quesneville H."/>
            <person name="Rajashekar B."/>
            <person name="Reich M."/>
            <person name="Rouhier N."/>
            <person name="Schmutz J."/>
            <person name="Yin T."/>
            <person name="Chalot M."/>
            <person name="Henrissat B."/>
            <person name="Kuees U."/>
            <person name="Lucas S."/>
            <person name="Van de Peer Y."/>
            <person name="Podila G.K."/>
            <person name="Polle A."/>
            <person name="Pukkila P.J."/>
            <person name="Richardson P.M."/>
            <person name="Rouze P."/>
            <person name="Sanders I.R."/>
            <person name="Stajich J.E."/>
            <person name="Tunlid A."/>
            <person name="Tuskan G."/>
            <person name="Grigoriev I.V."/>
        </authorList>
    </citation>
    <scope>NUCLEOTIDE SEQUENCE [LARGE SCALE GENOMIC DNA]</scope>
    <source>
        <strain evidence="3">S238N-H82 / ATCC MYA-4686</strain>
    </source>
</reference>
<evidence type="ECO:0000256" key="1">
    <source>
        <dbReference type="SAM" id="MobiDB-lite"/>
    </source>
</evidence>
<proteinExistence type="predicted"/>
<sequence length="375" mass="40957">MSPLPASRDHTSSSTPLLDGKGGTHSAAKGGKSTKRTGPNYGAFESNYPLYCNDRFIGRIPSKSFVPPHTVASIKWSLCKLEGLSEPDKALLFTSLSSPAPKEDSARLSLYAPSGPGLSEKDLIVLVVESEKRTKEVSQSEKLPERSDDTNIHYGKSLCYRVYSSEGGDKKAKTSFDESDISLGRVNTLLVAPPHTAGSLKACIAKVEGLVTPDHALYKDMELFQDMNSDTAMIDTDVISFQDDTYPGSDEGDPVALANATVDTAADQKAKSTSDGPDPKFPKRARLTFTYKGYRGFMAINSKGEKGFVYEHCMLSEWDMSGLRLRGDRDASTVYLLVCNTRNEDLIVKNEHALCYSEIHMNQYIPGSIPRPTST</sequence>